<proteinExistence type="predicted"/>
<dbReference type="STRING" id="1461582.BN1048_02136"/>
<sequence length="88" mass="10409">MTNQKKYILSFICGFLLYLIMFVALIYFNFIYYTTGFFAFVIFAFVASVLFRTLANKFAKEGDRPDLYYMIFIGSFVVPTLIHMIFFI</sequence>
<protein>
    <submittedName>
        <fullName evidence="2">Uncharacterized protein</fullName>
    </submittedName>
</protein>
<feature type="transmembrane region" description="Helical" evidence="1">
    <location>
        <begin position="7"/>
        <end position="30"/>
    </location>
</feature>
<evidence type="ECO:0000313" key="3">
    <source>
        <dbReference type="Proteomes" id="UP000044136"/>
    </source>
</evidence>
<evidence type="ECO:0000256" key="1">
    <source>
        <dbReference type="SAM" id="Phobius"/>
    </source>
</evidence>
<evidence type="ECO:0000313" key="2">
    <source>
        <dbReference type="EMBL" id="CEA03579.1"/>
    </source>
</evidence>
<dbReference type="RefSeq" id="WP_035811064.1">
    <property type="nucleotide sequence ID" value="NZ_CCSE01000001.1"/>
</dbReference>
<dbReference type="HOGENOM" id="CLU_2464900_0_0_9"/>
<accession>A0A078MBH8</accession>
<organism evidence="2 3">
    <name type="scientific">Jeotgalicoccus saudimassiliensis</name>
    <dbReference type="NCBI Taxonomy" id="1461582"/>
    <lineage>
        <taxon>Bacteria</taxon>
        <taxon>Bacillati</taxon>
        <taxon>Bacillota</taxon>
        <taxon>Bacilli</taxon>
        <taxon>Bacillales</taxon>
        <taxon>Staphylococcaceae</taxon>
        <taxon>Jeotgalicoccus</taxon>
    </lineage>
</organism>
<gene>
    <name evidence="2" type="ORF">BN1048_02136</name>
</gene>
<feature type="transmembrane region" description="Helical" evidence="1">
    <location>
        <begin position="36"/>
        <end position="55"/>
    </location>
</feature>
<dbReference type="Proteomes" id="UP000044136">
    <property type="component" value="Unassembled WGS sequence"/>
</dbReference>
<keyword evidence="1" id="KW-1133">Transmembrane helix</keyword>
<dbReference type="EMBL" id="CCSE01000001">
    <property type="protein sequence ID" value="CEA03579.1"/>
    <property type="molecule type" value="Genomic_DNA"/>
</dbReference>
<dbReference type="OrthoDB" id="2418225at2"/>
<keyword evidence="1" id="KW-0812">Transmembrane</keyword>
<name>A0A078MBH8_9STAP</name>
<dbReference type="AlphaFoldDB" id="A0A078MBH8"/>
<keyword evidence="3" id="KW-1185">Reference proteome</keyword>
<feature type="transmembrane region" description="Helical" evidence="1">
    <location>
        <begin position="67"/>
        <end position="87"/>
    </location>
</feature>
<keyword evidence="1" id="KW-0472">Membrane</keyword>
<reference evidence="2 3" key="1">
    <citation type="submission" date="2014-07" db="EMBL/GenBank/DDBJ databases">
        <authorList>
            <person name="Urmite Genomes Urmite Genomes"/>
        </authorList>
    </citation>
    <scope>NUCLEOTIDE SEQUENCE [LARGE SCALE GENOMIC DNA]</scope>
    <source>
        <strain evidence="2 3">13MG44_air</strain>
    </source>
</reference>